<evidence type="ECO:0000256" key="5">
    <source>
        <dbReference type="SAM" id="SignalP"/>
    </source>
</evidence>
<proteinExistence type="predicted"/>
<keyword evidence="2" id="KW-0813">Transport</keyword>
<dbReference type="GO" id="GO:0030976">
    <property type="term" value="F:thiamine pyrophosphate binding"/>
    <property type="evidence" value="ECO:0007669"/>
    <property type="project" value="TreeGrafter"/>
</dbReference>
<comment type="caution">
    <text evidence="6">The sequence shown here is derived from an EMBL/GenBank/DDBJ whole genome shotgun (WGS) entry which is preliminary data.</text>
</comment>
<dbReference type="GO" id="GO:0030975">
    <property type="term" value="F:thiamine binding"/>
    <property type="evidence" value="ECO:0007669"/>
    <property type="project" value="TreeGrafter"/>
</dbReference>
<evidence type="ECO:0000313" key="6">
    <source>
        <dbReference type="EMBL" id="RJO70822.1"/>
    </source>
</evidence>
<dbReference type="EMBL" id="QZFU01000036">
    <property type="protein sequence ID" value="RJO70822.1"/>
    <property type="molecule type" value="Genomic_DNA"/>
</dbReference>
<evidence type="ECO:0000256" key="2">
    <source>
        <dbReference type="ARBA" id="ARBA00022448"/>
    </source>
</evidence>
<evidence type="ECO:0000313" key="7">
    <source>
        <dbReference type="Proteomes" id="UP000266677"/>
    </source>
</evidence>
<dbReference type="GO" id="GO:0015888">
    <property type="term" value="P:thiamine transport"/>
    <property type="evidence" value="ECO:0007669"/>
    <property type="project" value="TreeGrafter"/>
</dbReference>
<dbReference type="PANTHER" id="PTHR30006">
    <property type="entry name" value="THIAMINE-BINDING PERIPLASMIC PROTEIN-RELATED"/>
    <property type="match status" value="1"/>
</dbReference>
<comment type="subcellular location">
    <subcellularLocation>
        <location evidence="1">Periplasm</location>
    </subcellularLocation>
</comment>
<organism evidence="6 7">
    <name type="scientific">Nocardia panacis</name>
    <dbReference type="NCBI Taxonomy" id="2340916"/>
    <lineage>
        <taxon>Bacteria</taxon>
        <taxon>Bacillati</taxon>
        <taxon>Actinomycetota</taxon>
        <taxon>Actinomycetes</taxon>
        <taxon>Mycobacteriales</taxon>
        <taxon>Nocardiaceae</taxon>
        <taxon>Nocardia</taxon>
    </lineage>
</organism>
<keyword evidence="3 5" id="KW-0732">Signal</keyword>
<dbReference type="SUPFAM" id="SSF53850">
    <property type="entry name" value="Periplasmic binding protein-like II"/>
    <property type="match status" value="1"/>
</dbReference>
<dbReference type="PANTHER" id="PTHR30006:SF3">
    <property type="entry name" value="THIAMINE-BINDING PERIPLASMIC PROTEIN"/>
    <property type="match status" value="1"/>
</dbReference>
<dbReference type="Gene3D" id="3.40.190.10">
    <property type="entry name" value="Periplasmic binding protein-like II"/>
    <property type="match status" value="2"/>
</dbReference>
<dbReference type="Pfam" id="PF13416">
    <property type="entry name" value="SBP_bac_8"/>
    <property type="match status" value="1"/>
</dbReference>
<feature type="chain" id="PRO_5039487618" evidence="5">
    <location>
        <begin position="24"/>
        <end position="358"/>
    </location>
</feature>
<gene>
    <name evidence="6" type="ORF">D5S18_26905</name>
</gene>
<accession>A0A3A4JW26</accession>
<evidence type="ECO:0000256" key="4">
    <source>
        <dbReference type="ARBA" id="ARBA00022764"/>
    </source>
</evidence>
<feature type="signal peptide" evidence="5">
    <location>
        <begin position="1"/>
        <end position="23"/>
    </location>
</feature>
<dbReference type="InterPro" id="IPR006059">
    <property type="entry name" value="SBP"/>
</dbReference>
<dbReference type="GO" id="GO:0030288">
    <property type="term" value="C:outer membrane-bounded periplasmic space"/>
    <property type="evidence" value="ECO:0007669"/>
    <property type="project" value="TreeGrafter"/>
</dbReference>
<dbReference type="Proteomes" id="UP000266677">
    <property type="component" value="Unassembled WGS sequence"/>
</dbReference>
<keyword evidence="4" id="KW-0574">Periplasm</keyword>
<name>A0A3A4JW26_9NOCA</name>
<keyword evidence="7" id="KW-1185">Reference proteome</keyword>
<evidence type="ECO:0000256" key="3">
    <source>
        <dbReference type="ARBA" id="ARBA00022729"/>
    </source>
</evidence>
<reference evidence="6 7" key="1">
    <citation type="submission" date="2018-09" db="EMBL/GenBank/DDBJ databases">
        <title>YIM PH21274 draft genome.</title>
        <authorList>
            <person name="Miao C."/>
        </authorList>
    </citation>
    <scope>NUCLEOTIDE SEQUENCE [LARGE SCALE GENOMIC DNA]</scope>
    <source>
        <strain evidence="6 7">YIM PH 21724</strain>
    </source>
</reference>
<protein>
    <submittedName>
        <fullName evidence="6">Extracellular solute-binding protein</fullName>
    </submittedName>
</protein>
<sequence length="358" mass="37971">MLPSILRKIGWTMHSRTPRAVCAAILSTAALVAGCSSSITDSGAIVAANYGGSTGDSLKSILQSAYQARSGTAFQQVAVGTGFAAKLEAQSKARHVSWSVIEGLSGSDAAQADQLGLLEHLSPELRGRLEAVSLPGAVTDYGVALGDTGYVIACRAQVKCPDDPIQFWNTKDFPGRRAVPNVAPVMLASALIADGVRPDQVYPIDVGRALNSMARLRPDVWTTSGDQQMQVVRDGQVDMAIMWNGRAKAVTEQGTPLTLRWGGSVVNPNYMVVVKGGPNSVEAMKYLEFYATDPQLQAKLAAALGYGMSHRESLASMKPADADALPAAHAESQLRLRPEWWAQNAGAVGPQWERLVAG</sequence>
<dbReference type="PROSITE" id="PS51257">
    <property type="entry name" value="PROKAR_LIPOPROTEIN"/>
    <property type="match status" value="1"/>
</dbReference>
<dbReference type="AlphaFoldDB" id="A0A3A4JW26"/>
<evidence type="ECO:0000256" key="1">
    <source>
        <dbReference type="ARBA" id="ARBA00004418"/>
    </source>
</evidence>